<protein>
    <recommendedName>
        <fullName evidence="4">DUF2513 domain-containing protein</fullName>
    </recommendedName>
</protein>
<feature type="transmembrane region" description="Helical" evidence="1">
    <location>
        <begin position="100"/>
        <end position="123"/>
    </location>
</feature>
<accession>A0A412N2B9</accession>
<sequence length="125" mass="14374">MTEKQIKIADRLLRILVEHDGRVNKDSARSLLLKEFTERMDRIDINFVFDTLINDYKLVALLGEGWLRLTPEGEKMARRGMKNYQQKLSIKEWWKESKTAAILISLVSTLIGSVITVLITALLEG</sequence>
<proteinExistence type="predicted"/>
<dbReference type="Proteomes" id="UP000285159">
    <property type="component" value="Unassembled WGS sequence"/>
</dbReference>
<dbReference type="EMBL" id="QRWP01000008">
    <property type="protein sequence ID" value="RGT32202.1"/>
    <property type="molecule type" value="Genomic_DNA"/>
</dbReference>
<comment type="caution">
    <text evidence="2">The sequence shown here is derived from an EMBL/GenBank/DDBJ whole genome shotgun (WGS) entry which is preliminary data.</text>
</comment>
<reference evidence="2 3" key="1">
    <citation type="submission" date="2018-08" db="EMBL/GenBank/DDBJ databases">
        <title>A genome reference for cultivated species of the human gut microbiota.</title>
        <authorList>
            <person name="Zou Y."/>
            <person name="Xue W."/>
            <person name="Luo G."/>
        </authorList>
    </citation>
    <scope>NUCLEOTIDE SEQUENCE [LARGE SCALE GENOMIC DNA]</scope>
    <source>
        <strain evidence="2 3">AF19-1AC</strain>
    </source>
</reference>
<evidence type="ECO:0000256" key="1">
    <source>
        <dbReference type="SAM" id="Phobius"/>
    </source>
</evidence>
<organism evidence="2 3">
    <name type="scientific">Bacteroides clarus</name>
    <dbReference type="NCBI Taxonomy" id="626929"/>
    <lineage>
        <taxon>Bacteria</taxon>
        <taxon>Pseudomonadati</taxon>
        <taxon>Bacteroidota</taxon>
        <taxon>Bacteroidia</taxon>
        <taxon>Bacteroidales</taxon>
        <taxon>Bacteroidaceae</taxon>
        <taxon>Bacteroides</taxon>
    </lineage>
</organism>
<gene>
    <name evidence="2" type="ORF">DWX38_10050</name>
</gene>
<dbReference type="RefSeq" id="WP_118468252.1">
    <property type="nucleotide sequence ID" value="NZ_CABIZW010000001.1"/>
</dbReference>
<evidence type="ECO:0000313" key="2">
    <source>
        <dbReference type="EMBL" id="RGT32202.1"/>
    </source>
</evidence>
<keyword evidence="1" id="KW-1133">Transmembrane helix</keyword>
<evidence type="ECO:0008006" key="4">
    <source>
        <dbReference type="Google" id="ProtNLM"/>
    </source>
</evidence>
<evidence type="ECO:0000313" key="3">
    <source>
        <dbReference type="Proteomes" id="UP000285159"/>
    </source>
</evidence>
<keyword evidence="1" id="KW-0812">Transmembrane</keyword>
<name>A0A412N2B9_9BACE</name>
<keyword evidence="1" id="KW-0472">Membrane</keyword>
<dbReference type="AlphaFoldDB" id="A0A412N2B9"/>